<dbReference type="InterPro" id="IPR048402">
    <property type="entry name" value="YpeB_N"/>
</dbReference>
<dbReference type="EMBL" id="FLUN01000001">
    <property type="protein sequence ID" value="SBW04245.1"/>
    <property type="molecule type" value="Genomic_DNA"/>
</dbReference>
<name>A0A212JYA9_9FIRM</name>
<dbReference type="Pfam" id="PF20769">
    <property type="entry name" value="YPEB_N"/>
    <property type="match status" value="1"/>
</dbReference>
<proteinExistence type="predicted"/>
<sequence length="456" mass="49509">MRINLKTRKAKTLIISYVAAAFLITGGFAIQSHARAVAYQNTLSNVYQHAFTELATAMSEVNTSLQKLSYATSPTLVSSLCTELFGKTSSAQMALGELPYSNVELEQTASFIAKVGDYAVALSRNTAMNGACSDEERQNLQSLAEASASLSQMLEDLSSDIYRNVVTLEDLDQATARLTAATEKGGEINAGAYKNIESEFPELPTLVYDGPFSEHLTDRVPKLLEGKEDVTKEQALTAAAQFLGVKSDILAVSNTLEGNLPGWGFSATIEGGEVYVEVARKGGVVVQMINSRPAGEAAYSTEEATQEGLAFLQAHGYENLVPTYYISKANLLTINLAAVQDGVILYPDLIKVTVALDTCRVMGFDARGYLMNHTQRTLPQPTVSKEEAQSKVDGGLEVLSYQLALIPTSGEYEILCHEFKCQTADGRHYLFYINVETGNEERILLLLEDETGTLVI</sequence>
<dbReference type="NCBIfam" id="TIGR02889">
    <property type="entry name" value="spore_YpeB"/>
    <property type="match status" value="1"/>
</dbReference>
<dbReference type="GO" id="GO:0009847">
    <property type="term" value="P:spore germination"/>
    <property type="evidence" value="ECO:0007669"/>
    <property type="project" value="InterPro"/>
</dbReference>
<dbReference type="AlphaFoldDB" id="A0A212JYA9"/>
<feature type="domain" description="Sporulation protein YpeB N-terminal" evidence="2">
    <location>
        <begin position="38"/>
        <end position="168"/>
    </location>
</feature>
<gene>
    <name evidence="3" type="primary">ypeB</name>
    <name evidence="3" type="ORF">KL86CLO1_11882</name>
</gene>
<evidence type="ECO:0000313" key="3">
    <source>
        <dbReference type="EMBL" id="SBW04245.1"/>
    </source>
</evidence>
<dbReference type="InterPro" id="IPR014239">
    <property type="entry name" value="YpeB_PepSY1-2"/>
</dbReference>
<accession>A0A212JYA9</accession>
<evidence type="ECO:0000259" key="1">
    <source>
        <dbReference type="Pfam" id="PF14620"/>
    </source>
</evidence>
<dbReference type="Pfam" id="PF14620">
    <property type="entry name" value="YPEB_PepSY1-2"/>
    <property type="match status" value="1"/>
</dbReference>
<organism evidence="3">
    <name type="scientific">uncultured Eubacteriales bacterium</name>
    <dbReference type="NCBI Taxonomy" id="172733"/>
    <lineage>
        <taxon>Bacteria</taxon>
        <taxon>Bacillati</taxon>
        <taxon>Bacillota</taxon>
        <taxon>Clostridia</taxon>
        <taxon>Eubacteriales</taxon>
        <taxon>environmental samples</taxon>
    </lineage>
</organism>
<evidence type="ECO:0000259" key="2">
    <source>
        <dbReference type="Pfam" id="PF20769"/>
    </source>
</evidence>
<reference evidence="3" key="1">
    <citation type="submission" date="2016-04" db="EMBL/GenBank/DDBJ databases">
        <authorList>
            <person name="Evans L.H."/>
            <person name="Alamgir A."/>
            <person name="Owens N."/>
            <person name="Weber N.D."/>
            <person name="Virtaneva K."/>
            <person name="Barbian K."/>
            <person name="Babar A."/>
            <person name="Rosenke K."/>
        </authorList>
    </citation>
    <scope>NUCLEOTIDE SEQUENCE</scope>
    <source>
        <strain evidence="3">86</strain>
    </source>
</reference>
<protein>
    <submittedName>
        <fullName evidence="3">Germination protein YpeB</fullName>
    </submittedName>
</protein>
<feature type="domain" description="Sporulation protein YpeB PepSY1 and PepSY2" evidence="1">
    <location>
        <begin position="192"/>
        <end position="379"/>
    </location>
</feature>